<evidence type="ECO:0000256" key="2">
    <source>
        <dbReference type="SAM" id="Phobius"/>
    </source>
</evidence>
<reference evidence="3 4" key="1">
    <citation type="submission" date="2017-09" db="EMBL/GenBank/DDBJ databases">
        <title>WGS assembly of Aquilegia coerulea Goldsmith.</title>
        <authorList>
            <person name="Hodges S."/>
            <person name="Kramer E."/>
            <person name="Nordborg M."/>
            <person name="Tomkins J."/>
            <person name="Borevitz J."/>
            <person name="Derieg N."/>
            <person name="Yan J."/>
            <person name="Mihaltcheva S."/>
            <person name="Hayes R.D."/>
            <person name="Rokhsar D."/>
        </authorList>
    </citation>
    <scope>NUCLEOTIDE SEQUENCE [LARGE SCALE GENOMIC DNA]</scope>
    <source>
        <strain evidence="4">cv. Goldsmith</strain>
    </source>
</reference>
<feature type="compositionally biased region" description="Basic and acidic residues" evidence="1">
    <location>
        <begin position="446"/>
        <end position="458"/>
    </location>
</feature>
<dbReference type="PANTHER" id="PTHR31801">
    <property type="entry name" value="ALTERED INHERITANCE OF MITOCHONDRIA PROTEIN 24, MITOCHONDRIAL"/>
    <property type="match status" value="1"/>
</dbReference>
<organism evidence="3 4">
    <name type="scientific">Aquilegia coerulea</name>
    <name type="common">Rocky mountain columbine</name>
    <dbReference type="NCBI Taxonomy" id="218851"/>
    <lineage>
        <taxon>Eukaryota</taxon>
        <taxon>Viridiplantae</taxon>
        <taxon>Streptophyta</taxon>
        <taxon>Embryophyta</taxon>
        <taxon>Tracheophyta</taxon>
        <taxon>Spermatophyta</taxon>
        <taxon>Magnoliopsida</taxon>
        <taxon>Ranunculales</taxon>
        <taxon>Ranunculaceae</taxon>
        <taxon>Thalictroideae</taxon>
        <taxon>Aquilegia</taxon>
    </lineage>
</organism>
<keyword evidence="2" id="KW-1133">Transmembrane helix</keyword>
<keyword evidence="2" id="KW-0812">Transmembrane</keyword>
<keyword evidence="2" id="KW-0472">Membrane</keyword>
<dbReference type="STRING" id="218851.A0A2G5E3F1"/>
<dbReference type="Pfam" id="PF14724">
    <property type="entry name" value="mit_SMPDase"/>
    <property type="match status" value="1"/>
</dbReference>
<accession>A0A2G5E3F1</accession>
<dbReference type="GO" id="GO:0050290">
    <property type="term" value="F:sphingomyelin phosphodiesterase D activity"/>
    <property type="evidence" value="ECO:0007669"/>
    <property type="project" value="InterPro"/>
</dbReference>
<dbReference type="InParanoid" id="A0A2G5E3F1"/>
<sequence>MIPHLYAMDSQTKAQELLSKILSSSSSPSTISTTCDAIEDFLQKHTVDQKRSFFSIAFPSLICKVFGFDEVFSSLKSTSSWIDQIQALNDSELELRVFNLLSPFGTLFSSIHSVDRNCLVKYVFPVERLPEWIRFMLQSEKDCRVLADLCPLFKDRVKEDSVKGTFQVQLNVFEYYMFWFAYYPVCRGNSDNSNAVVVKKSRRFRLENWTSSFPVLAGGVSHVPGGQKLGCGLYIRLLYAYLHAFVPNYGVEAHQPYRSSLLHYSSGYDGALALQMEFMVYTLIHFWLVDNDFSPLSVNVCKSFGVTVPFRAVLGETPPPSGLGEVLMLFVKYLNSSWVALNHDSETIDLTGTPRSRASSSVDFLKSTSVLTQMGSGCSVASWNSLIQRPLYRFILRTFLFCPVDTYIRNASQVFSLWISYIEPWKASVEEFADLDAFIGQSPRRLGDEKNHTRDTIKDNGQSASGYTSSWESYVLSNYLFYSSLVMHFLGFAHKFLHTDVEAIIQMVLKVLNILTSSRELRDLMKKVDAAFHSRSLVSSPLVVDNLHKYVPSIREQLQDWEDGLCENDADGSFLHDNWNQDLRLLSDGEDGGQQLLQLLILRAESEIHAISGDNLAKNLQNLDSMRSQMEILFGSTAGSPKSVTPETKQCQLTRDDLFKPRWVGNHKLVDVRYKGDWMRRPISSGEVSWLARLLVRLSDWLNEILGLNHGQSSDVSPSVSYVDAPNDDLNKVGGSKEAIRVVLSSVVSCVLFICRALLRFTREHGYRVNLRVFASKKFVMVLLLAIVFSLLKRAFLRLSHSPACNSFIC</sequence>
<feature type="transmembrane region" description="Helical" evidence="2">
    <location>
        <begin position="779"/>
        <end position="797"/>
    </location>
</feature>
<dbReference type="Proteomes" id="UP000230069">
    <property type="component" value="Unassembled WGS sequence"/>
</dbReference>
<feature type="region of interest" description="Disordered" evidence="1">
    <location>
        <begin position="446"/>
        <end position="467"/>
    </location>
</feature>
<keyword evidence="4" id="KW-1185">Reference proteome</keyword>
<name>A0A2G5E3F1_AQUCA</name>
<dbReference type="AlphaFoldDB" id="A0A2G5E3F1"/>
<gene>
    <name evidence="3" type="ORF">AQUCO_01300795v1</name>
</gene>
<evidence type="ECO:0000313" key="4">
    <source>
        <dbReference type="Proteomes" id="UP000230069"/>
    </source>
</evidence>
<dbReference type="PANTHER" id="PTHR31801:SF1">
    <property type="entry name" value="SPHINGOMYELIN PHOSPHODIESTERASE"/>
    <property type="match status" value="1"/>
</dbReference>
<dbReference type="OrthoDB" id="10251508at2759"/>
<protein>
    <recommendedName>
        <fullName evidence="5">Sphingomyelin phosphodiesterase 4</fullName>
    </recommendedName>
</protein>
<dbReference type="EMBL" id="KZ305030">
    <property type="protein sequence ID" value="PIA50293.1"/>
    <property type="molecule type" value="Genomic_DNA"/>
</dbReference>
<dbReference type="InterPro" id="IPR024129">
    <property type="entry name" value="Sphingomy_SMPD4"/>
</dbReference>
<evidence type="ECO:0000256" key="1">
    <source>
        <dbReference type="SAM" id="MobiDB-lite"/>
    </source>
</evidence>
<feature type="transmembrane region" description="Helical" evidence="2">
    <location>
        <begin position="739"/>
        <end position="759"/>
    </location>
</feature>
<proteinExistence type="predicted"/>
<dbReference type="FunCoup" id="A0A2G5E3F1">
    <property type="interactions" value="400"/>
</dbReference>
<evidence type="ECO:0000313" key="3">
    <source>
        <dbReference type="EMBL" id="PIA50293.1"/>
    </source>
</evidence>
<evidence type="ECO:0008006" key="5">
    <source>
        <dbReference type="Google" id="ProtNLM"/>
    </source>
</evidence>